<feature type="signal peptide" evidence="2">
    <location>
        <begin position="1"/>
        <end position="25"/>
    </location>
</feature>
<dbReference type="InterPro" id="IPR011044">
    <property type="entry name" value="Quino_amine_DH_bsu"/>
</dbReference>
<accession>A0A439DUU4</accession>
<gene>
    <name evidence="4" type="ORF">MELE44368_02810</name>
</gene>
<dbReference type="Gene3D" id="2.130.10.10">
    <property type="entry name" value="YVTN repeat-like/Quinoprotein amine dehydrogenase"/>
    <property type="match status" value="1"/>
</dbReference>
<dbReference type="InterPro" id="IPR015943">
    <property type="entry name" value="WD40/YVTN_repeat-like_dom_sf"/>
</dbReference>
<comment type="caution">
    <text evidence="4">The sequence shown here is derived from an EMBL/GenBank/DDBJ whole genome shotgun (WGS) entry which is preliminary data.</text>
</comment>
<dbReference type="PROSITE" id="PS51257">
    <property type="entry name" value="PROKAR_LIPOPROTEIN"/>
    <property type="match status" value="1"/>
</dbReference>
<dbReference type="SMART" id="SM00490">
    <property type="entry name" value="HELICc"/>
    <property type="match status" value="1"/>
</dbReference>
<dbReference type="Pfam" id="PF00271">
    <property type="entry name" value="Helicase_C"/>
    <property type="match status" value="1"/>
</dbReference>
<evidence type="ECO:0000256" key="1">
    <source>
        <dbReference type="SAM" id="MobiDB-lite"/>
    </source>
</evidence>
<feature type="domain" description="Helicase C-terminal" evidence="3">
    <location>
        <begin position="759"/>
        <end position="972"/>
    </location>
</feature>
<dbReference type="Gene3D" id="3.40.50.300">
    <property type="entry name" value="P-loop containing nucleotide triphosphate hydrolases"/>
    <property type="match status" value="2"/>
</dbReference>
<proteinExistence type="predicted"/>
<feature type="region of interest" description="Disordered" evidence="1">
    <location>
        <begin position="194"/>
        <end position="214"/>
    </location>
</feature>
<dbReference type="PROSITE" id="PS51194">
    <property type="entry name" value="HELICASE_CTER"/>
    <property type="match status" value="1"/>
</dbReference>
<name>A0A439DUU4_9MYCO</name>
<evidence type="ECO:0000256" key="2">
    <source>
        <dbReference type="SAM" id="SignalP"/>
    </source>
</evidence>
<reference evidence="4 5" key="1">
    <citation type="submission" date="2013-06" db="EMBL/GenBank/DDBJ databases">
        <title>The draft sequence of the Mycobacterium elephantis genome.</title>
        <authorList>
            <person name="Pettersson F.B."/>
            <person name="Das S."/>
            <person name="Dasgupta S."/>
            <person name="Bhattacharya A."/>
            <person name="Kirsebom L.A."/>
        </authorList>
    </citation>
    <scope>NUCLEOTIDE SEQUENCE [LARGE SCALE GENOMIC DNA]</scope>
    <source>
        <strain evidence="4 5">DSM 44368</strain>
    </source>
</reference>
<feature type="region of interest" description="Disordered" evidence="1">
    <location>
        <begin position="631"/>
        <end position="652"/>
    </location>
</feature>
<evidence type="ECO:0000259" key="3">
    <source>
        <dbReference type="PROSITE" id="PS51194"/>
    </source>
</evidence>
<dbReference type="InterPro" id="IPR027372">
    <property type="entry name" value="Phytase-like_dom"/>
</dbReference>
<dbReference type="Pfam" id="PF13449">
    <property type="entry name" value="Phytase-like"/>
    <property type="match status" value="1"/>
</dbReference>
<sequence>MMTNSARAVAAATIAALVVAGCSTAQNEPGETRTPRAASSIDFNLPDAQRYHRLATYPVYLNKATDDPVEMETVAEISTVTPDGNTVIYTDAAAKRIGFLDIRDPAKPVGQGTLSLAELGNADDQPTSVAAVGDLVLVVVDTTGGNFTEPSGRVDVVRVSDRTRVHSIDLGGQPDSIAISPDGAFAAVAIENQRDEESTPPGGEEGDLPQPPTGFVQLIDLTGEPSAWTARRVDFDVETARAAGLETPEDLEPEYVSINSRGQVAVTLQENNGFAIIDGRTGAVSQIFSAGSVVVSGIDTVEDGAIDQTGSIPETPREPDAIGWIGDDHVATANEGDWKGGTRGWTIFDANTGEVVWDAGNSFEQLAVRTGLHIESRAESKGPEPEGLAVTEIDGHPTALVASERSNFVAAYDVSDVTSPAFRQILPTTPGPEGVLPIPARNLLVISSEADEADNRVRASVSVYGYGSEYAGAGGPAFPSLVSGDVEGAPIGWGALGALSADPGDENRLYTSPDIAVGPARILGIDLSKAPALIDTALPVTENGQPVTLDIEGVSARPDGGFVLAVEGEDGPGNQLVYVAADGSIERRVGLPDDIASEVGGQGLEGVAIDGDTVWVAVQRELESDPEGVARIGRYTPEPRQSHGGSTYARTPFGLSGERRPRLCLLDEIHTYLGTHGAHVANLLRRWRNGVGAPVNFVGLSATLINAESFFADLVGIPESTVDRIEPAIEQMESVSDEYIVALRHDPTVGTALLSLTIQLSMLIARILDAPNYRPSDGVFGSKTFVFTDRLDSVNRLYWDLLDAEGWYEPGRPVRRYQPLTLASIRAPRSEPPAAAAARDSAGQTWRLSQELGHNLVGDNQLSIDRTSSQHGGVRGDAQVVVATAALEVGFDDDSVGAVIQHKAPHDAARYLQRKGRGGRPSLMRPWTVVALSDYGRDRLTFQTFESLIDPRLEAQRLPVKSPYVLKMQAVFATFDWLARRVPSIGNVWTELSRPTGDDLSPSERQRTIALRLGAVLQRGSERRDLENWIRHALNLEPDQLTALCWTPPRALYRHVLPTLIRRLTTGWAVGGSKGADGVVSGPAPDFIPGRLFGELLVPELYVSIPAYRAGQPDREDTLGIQLGLSEFAPGNVTRRYAVADRTEAHWVPIPEPDPNGRVVVNIAEVYSTSEEGAQPDCDGAILHCLRPIAARLEQIPSYAHPSDRATLSWSAAFAACGDGRNLNPPKASRWSHVLSGWSAFLHADGAPVVVRRYARSATLDQIRQGQRVHRIAEFVDNGGEPSALSFQQEVDGLRITVTLPDDAVRDILSDDQLLREYRWAYTLDSFDDSTGFPDDVSIYDRHWLRLVCIGALCTAQSAHDDTLADTMDRIGHDGFFDLARDVAEVMFPAFQSDPSDPASPYIPGRTLQSVRSLLSDHQSRGAILERVSRLWSEATPQMIRWARSRLWSTIGGVIIGAGTICAPDIDTDDLAVDVEGKSESQAEVWITENLPGSTGTVGRIAEVWQENPHRFLRVMDSVVRPGDLAVADEQLRGVLRAHAEDVELQSAFAEVREAWGNGHSAVLTATERLRSLLESKHLRLQRVANTTLTTRILRPGSSTQTDQLFIRLLDIWDSAEQQAGVSVDSRIAALIASEDTIISGLLPGIADQAHRFLTLSTLLWPRGPELARSSVEIPNRFKPAPAPDVCGLNLLLGADSHRHVDVTQEDWRELVDAALSDKGTVVLEVDVRQPEMMHMALLQIANRPTEVGLLQGFPRVDGVWTTGQSVLARIYLGEFW</sequence>
<dbReference type="SUPFAM" id="SSF52540">
    <property type="entry name" value="P-loop containing nucleoside triphosphate hydrolases"/>
    <property type="match status" value="1"/>
</dbReference>
<keyword evidence="2" id="KW-0732">Signal</keyword>
<organism evidence="4 5">
    <name type="scientific">Mycolicibacterium elephantis DSM 44368</name>
    <dbReference type="NCBI Taxonomy" id="1335622"/>
    <lineage>
        <taxon>Bacteria</taxon>
        <taxon>Bacillati</taxon>
        <taxon>Actinomycetota</taxon>
        <taxon>Actinomycetes</taxon>
        <taxon>Mycobacteriales</taxon>
        <taxon>Mycobacteriaceae</taxon>
        <taxon>Mycolicibacterium</taxon>
    </lineage>
</organism>
<dbReference type="PANTHER" id="PTHR46928:SF1">
    <property type="entry name" value="MESENCHYME-SPECIFIC CELL SURFACE GLYCOPROTEIN"/>
    <property type="match status" value="1"/>
</dbReference>
<dbReference type="NCBIfam" id="NF041067">
    <property type="entry name" value="DpdJ"/>
    <property type="match status" value="1"/>
</dbReference>
<dbReference type="InterPro" id="IPR052956">
    <property type="entry name" value="Mesenchyme-surface_protein"/>
</dbReference>
<dbReference type="EMBL" id="ATDN01000012">
    <property type="protein sequence ID" value="RWA20816.1"/>
    <property type="molecule type" value="Genomic_DNA"/>
</dbReference>
<keyword evidence="5" id="KW-1185">Reference proteome</keyword>
<evidence type="ECO:0000313" key="4">
    <source>
        <dbReference type="EMBL" id="RWA20816.1"/>
    </source>
</evidence>
<dbReference type="Proteomes" id="UP000287177">
    <property type="component" value="Unassembled WGS sequence"/>
</dbReference>
<feature type="chain" id="PRO_5019094543" evidence="2">
    <location>
        <begin position="26"/>
        <end position="1777"/>
    </location>
</feature>
<dbReference type="PANTHER" id="PTHR46928">
    <property type="entry name" value="MESENCHYME-SPECIFIC CELL SURFACE GLYCOPROTEIN"/>
    <property type="match status" value="1"/>
</dbReference>
<protein>
    <submittedName>
        <fullName evidence="4">Alkaline phosphatase</fullName>
    </submittedName>
</protein>
<dbReference type="InterPro" id="IPR027417">
    <property type="entry name" value="P-loop_NTPase"/>
</dbReference>
<dbReference type="SUPFAM" id="SSF50969">
    <property type="entry name" value="YVTN repeat-like/Quinoprotein amine dehydrogenase"/>
    <property type="match status" value="1"/>
</dbReference>
<dbReference type="InterPro" id="IPR001650">
    <property type="entry name" value="Helicase_C-like"/>
</dbReference>
<evidence type="ECO:0000313" key="5">
    <source>
        <dbReference type="Proteomes" id="UP000287177"/>
    </source>
</evidence>